<keyword evidence="3" id="KW-1185">Reference proteome</keyword>
<keyword evidence="1" id="KW-0812">Transmembrane</keyword>
<feature type="transmembrane region" description="Helical" evidence="1">
    <location>
        <begin position="87"/>
        <end position="107"/>
    </location>
</feature>
<keyword evidence="1" id="KW-0472">Membrane</keyword>
<evidence type="ECO:0000256" key="1">
    <source>
        <dbReference type="SAM" id="Phobius"/>
    </source>
</evidence>
<keyword evidence="2" id="KW-0449">Lipoprotein</keyword>
<accession>H8XNJ6</accession>
<dbReference type="KEGG" id="fin:KQS_00525"/>
<dbReference type="STRING" id="1094466.KQS_00525"/>
<evidence type="ECO:0000313" key="2">
    <source>
        <dbReference type="EMBL" id="CCG52113.1"/>
    </source>
</evidence>
<reference evidence="3" key="2">
    <citation type="submission" date="2012-03" db="EMBL/GenBank/DDBJ databases">
        <title>Complete genome sequence of Flavobacterium indicum GPTSA100-9T, isolated from warm spring water.</title>
        <authorList>
            <person name="Barbier P."/>
            <person name="Houel A."/>
            <person name="Loux V."/>
            <person name="Poulain J."/>
            <person name="Bernardet J.-F."/>
            <person name="Touchon M."/>
            <person name="Duchaud E."/>
        </authorList>
    </citation>
    <scope>NUCLEOTIDE SEQUENCE [LARGE SCALE GENOMIC DNA]</scope>
    <source>
        <strain evidence="3">DSM 17447 / CIP 109464 / GPTSA100-9</strain>
    </source>
</reference>
<sequence>MRIHLKILLIATGMLLISCNSTDKSLLEIIPKDLNSLKNILKYLAIIYIQMALIRVVLNLIFGVKLNINLILFLLFLYIYFSNQFGFFKLFVITFLPNIFYLIYLYLKKLYSAK</sequence>
<gene>
    <name evidence="2" type="ordered locus">KQS_00525</name>
</gene>
<proteinExistence type="predicted"/>
<organism evidence="2 3">
    <name type="scientific">Flavobacterium indicum (strain DSM 17447 / CIP 109464 / GPTSA100-9)</name>
    <dbReference type="NCBI Taxonomy" id="1094466"/>
    <lineage>
        <taxon>Bacteria</taxon>
        <taxon>Pseudomonadati</taxon>
        <taxon>Bacteroidota</taxon>
        <taxon>Flavobacteriia</taxon>
        <taxon>Flavobacteriales</taxon>
        <taxon>Flavobacteriaceae</taxon>
        <taxon>Flavobacterium</taxon>
    </lineage>
</organism>
<feature type="transmembrane region" description="Helical" evidence="1">
    <location>
        <begin position="64"/>
        <end position="81"/>
    </location>
</feature>
<evidence type="ECO:0000313" key="3">
    <source>
        <dbReference type="Proteomes" id="UP000007599"/>
    </source>
</evidence>
<dbReference type="Proteomes" id="UP000007599">
    <property type="component" value="Chromosome I"/>
</dbReference>
<dbReference type="AlphaFoldDB" id="H8XNJ6"/>
<dbReference type="PROSITE" id="PS51257">
    <property type="entry name" value="PROKAR_LIPOPROTEIN"/>
    <property type="match status" value="1"/>
</dbReference>
<dbReference type="HOGENOM" id="CLU_2117418_0_0_10"/>
<name>H8XNJ6_FLAIG</name>
<dbReference type="EMBL" id="HE774682">
    <property type="protein sequence ID" value="CCG52113.1"/>
    <property type="molecule type" value="Genomic_DNA"/>
</dbReference>
<reference evidence="2 3" key="1">
    <citation type="journal article" date="2012" name="J. Bacteriol.">
        <title>Complete Genome Sequence of Flavobacterium indicum GPSTA100-9T, Isolated from Warm Spring Water.</title>
        <authorList>
            <person name="Barbier P."/>
            <person name="Houel A."/>
            <person name="Loux V."/>
            <person name="Poulain J."/>
            <person name="Bernardet J.F."/>
            <person name="Touchon M."/>
            <person name="Duchaud E."/>
        </authorList>
    </citation>
    <scope>NUCLEOTIDE SEQUENCE [LARGE SCALE GENOMIC DNA]</scope>
    <source>
        <strain evidence="3">DSM 17447 / CIP 109464 / GPTSA100-9</strain>
    </source>
</reference>
<keyword evidence="1" id="KW-1133">Transmembrane helix</keyword>
<protein>
    <submittedName>
        <fullName evidence="2">Hypothetical lipoprotein</fullName>
    </submittedName>
</protein>